<evidence type="ECO:0000313" key="12">
    <source>
        <dbReference type="Proteomes" id="UP001139150"/>
    </source>
</evidence>
<dbReference type="GO" id="GO:0006529">
    <property type="term" value="P:asparagine biosynthetic process"/>
    <property type="evidence" value="ECO:0007669"/>
    <property type="project" value="UniProtKB-KW"/>
</dbReference>
<comment type="catalytic activity">
    <reaction evidence="8">
        <text>L-aspartate + L-glutamine + ATP + H2O = L-asparagine + L-glutamate + AMP + diphosphate + H(+)</text>
        <dbReference type="Rhea" id="RHEA:12228"/>
        <dbReference type="ChEBI" id="CHEBI:15377"/>
        <dbReference type="ChEBI" id="CHEBI:15378"/>
        <dbReference type="ChEBI" id="CHEBI:29985"/>
        <dbReference type="ChEBI" id="CHEBI:29991"/>
        <dbReference type="ChEBI" id="CHEBI:30616"/>
        <dbReference type="ChEBI" id="CHEBI:33019"/>
        <dbReference type="ChEBI" id="CHEBI:58048"/>
        <dbReference type="ChEBI" id="CHEBI:58359"/>
        <dbReference type="ChEBI" id="CHEBI:456215"/>
        <dbReference type="EC" id="6.3.5.4"/>
    </reaction>
</comment>
<evidence type="ECO:0000256" key="5">
    <source>
        <dbReference type="ARBA" id="ARBA00022840"/>
    </source>
</evidence>
<evidence type="ECO:0000256" key="3">
    <source>
        <dbReference type="ARBA" id="ARBA00012737"/>
    </source>
</evidence>
<feature type="domain" description="Glutamine amidotransferase type-2" evidence="10">
    <location>
        <begin position="1"/>
        <end position="217"/>
    </location>
</feature>
<comment type="caution">
    <text evidence="11">The sequence shown here is derived from an EMBL/GenBank/DDBJ whole genome shotgun (WGS) entry which is preliminary data.</text>
</comment>
<evidence type="ECO:0000256" key="1">
    <source>
        <dbReference type="ARBA" id="ARBA00005187"/>
    </source>
</evidence>
<dbReference type="Gene3D" id="3.40.50.620">
    <property type="entry name" value="HUPs"/>
    <property type="match status" value="2"/>
</dbReference>
<gene>
    <name evidence="11" type="ORF">MF646_03010</name>
</gene>
<dbReference type="SUPFAM" id="SSF56235">
    <property type="entry name" value="N-terminal nucleophile aminohydrolases (Ntn hydrolases)"/>
    <property type="match status" value="1"/>
</dbReference>
<dbReference type="Proteomes" id="UP001139150">
    <property type="component" value="Unassembled WGS sequence"/>
</dbReference>
<keyword evidence="6" id="KW-0061">Asparagine biosynthesis</keyword>
<dbReference type="SUPFAM" id="SSF52402">
    <property type="entry name" value="Adenine nucleotide alpha hydrolases-like"/>
    <property type="match status" value="1"/>
</dbReference>
<dbReference type="InterPro" id="IPR006426">
    <property type="entry name" value="Asn_synth_AEB"/>
</dbReference>
<dbReference type="InterPro" id="IPR033738">
    <property type="entry name" value="AsnB_N"/>
</dbReference>
<dbReference type="InterPro" id="IPR001962">
    <property type="entry name" value="Asn_synthase"/>
</dbReference>
<dbReference type="PROSITE" id="PS51278">
    <property type="entry name" value="GATASE_TYPE_2"/>
    <property type="match status" value="1"/>
</dbReference>
<reference evidence="11" key="1">
    <citation type="submission" date="2022-02" db="EMBL/GenBank/DDBJ databases">
        <title>Halalkalibacter sp. nov. isolated from Lonar Lake, India.</title>
        <authorList>
            <person name="Joshi A."/>
            <person name="Thite S."/>
            <person name="Lodha T."/>
        </authorList>
    </citation>
    <scope>NUCLEOTIDE SEQUENCE</scope>
    <source>
        <strain evidence="11">MEB205</strain>
    </source>
</reference>
<name>A0A9X2CRG1_9BACI</name>
<evidence type="ECO:0000256" key="9">
    <source>
        <dbReference type="PIRSR" id="PIRSR001589-2"/>
    </source>
</evidence>
<keyword evidence="12" id="KW-1185">Reference proteome</keyword>
<evidence type="ECO:0000256" key="6">
    <source>
        <dbReference type="ARBA" id="ARBA00022888"/>
    </source>
</evidence>
<evidence type="ECO:0000256" key="8">
    <source>
        <dbReference type="ARBA" id="ARBA00048741"/>
    </source>
</evidence>
<organism evidence="11 12">
    <name type="scientific">Halalkalibacter alkaliphilus</name>
    <dbReference type="NCBI Taxonomy" id="2917993"/>
    <lineage>
        <taxon>Bacteria</taxon>
        <taxon>Bacillati</taxon>
        <taxon>Bacillota</taxon>
        <taxon>Bacilli</taxon>
        <taxon>Bacillales</taxon>
        <taxon>Bacillaceae</taxon>
        <taxon>Halalkalibacter</taxon>
    </lineage>
</organism>
<dbReference type="InterPro" id="IPR029055">
    <property type="entry name" value="Ntn_hydrolases_N"/>
</dbReference>
<dbReference type="RefSeq" id="WP_250095011.1">
    <property type="nucleotide sequence ID" value="NZ_JAKRYL010000002.1"/>
</dbReference>
<dbReference type="InterPro" id="IPR014729">
    <property type="entry name" value="Rossmann-like_a/b/a_fold"/>
</dbReference>
<dbReference type="PANTHER" id="PTHR43284">
    <property type="entry name" value="ASPARAGINE SYNTHETASE (GLUTAMINE-HYDROLYZING)"/>
    <property type="match status" value="1"/>
</dbReference>
<dbReference type="InterPro" id="IPR051786">
    <property type="entry name" value="ASN_synthetase/amidase"/>
</dbReference>
<evidence type="ECO:0000256" key="7">
    <source>
        <dbReference type="ARBA" id="ARBA00022962"/>
    </source>
</evidence>
<evidence type="ECO:0000256" key="2">
    <source>
        <dbReference type="ARBA" id="ARBA00005752"/>
    </source>
</evidence>
<evidence type="ECO:0000259" key="10">
    <source>
        <dbReference type="PROSITE" id="PS51278"/>
    </source>
</evidence>
<dbReference type="CDD" id="cd00712">
    <property type="entry name" value="AsnB"/>
    <property type="match status" value="1"/>
</dbReference>
<comment type="similarity">
    <text evidence="2">Belongs to the asparagine synthetase family.</text>
</comment>
<dbReference type="GO" id="GO:0004066">
    <property type="term" value="F:asparagine synthase (glutamine-hydrolyzing) activity"/>
    <property type="evidence" value="ECO:0007669"/>
    <property type="project" value="UniProtKB-EC"/>
</dbReference>
<dbReference type="Pfam" id="PF13537">
    <property type="entry name" value="GATase_7"/>
    <property type="match status" value="1"/>
</dbReference>
<dbReference type="EMBL" id="JAKRYL010000002">
    <property type="protein sequence ID" value="MCL7746085.1"/>
    <property type="molecule type" value="Genomic_DNA"/>
</dbReference>
<keyword evidence="5 9" id="KW-0067">ATP-binding</keyword>
<dbReference type="GO" id="GO:0005524">
    <property type="term" value="F:ATP binding"/>
    <property type="evidence" value="ECO:0007669"/>
    <property type="project" value="UniProtKB-KW"/>
</dbReference>
<dbReference type="AlphaFoldDB" id="A0A9X2CRG1"/>
<keyword evidence="6" id="KW-0028">Amino-acid biosynthesis</keyword>
<comment type="pathway">
    <text evidence="1">Amino-acid biosynthesis; L-asparagine biosynthesis; L-asparagine from L-aspartate (L-Gln route): step 1/1.</text>
</comment>
<dbReference type="Pfam" id="PF00733">
    <property type="entry name" value="Asn_synthase"/>
    <property type="match status" value="1"/>
</dbReference>
<proteinExistence type="inferred from homology"/>
<dbReference type="InterPro" id="IPR017932">
    <property type="entry name" value="GATase_2_dom"/>
</dbReference>
<dbReference type="EC" id="6.3.5.4" evidence="3"/>
<dbReference type="Gene3D" id="3.60.20.10">
    <property type="entry name" value="Glutamine Phosphoribosylpyrophosphate, subunit 1, domain 1"/>
    <property type="match status" value="1"/>
</dbReference>
<evidence type="ECO:0000313" key="11">
    <source>
        <dbReference type="EMBL" id="MCL7746085.1"/>
    </source>
</evidence>
<protein>
    <recommendedName>
        <fullName evidence="3">asparagine synthase (glutamine-hydrolyzing)</fullName>
        <ecNumber evidence="3">6.3.5.4</ecNumber>
    </recommendedName>
</protein>
<sequence length="646" mass="75199">MSAIAGIYHSNNAPVTRDHYSIIMDNLAQFPANDIQCWNKNNAFLGCLSQWITPESIGEPLPFYDSERNAAITADAIIDNREELFNLLQVETGLRKTIPDSQLILLSYYKWEEDCPKYLIGDFAFMIWDERKQKFFGARDFSGTRTLYYYHDKQHFAFCTTIEALLNLPYIQKQLNEDWLSEFLAISSVVDTVNTSITPYRTIEQVPPAHIISVEGNKVKIKQYCTLLADSKLKLKSENEYVEAFQEVFQKSVNARLRTHRQVGAHLSGGLDSGSVVSFAARSLKNENKLLHTFSYIPSRGFKDYTQKRLLPDERPFIKSTVNHIGGIKDHYLDFDGKDSYSEINEYLDILEMPYKFFENSFWIKGMFETANKKEVGVLLNGGRGNFTISWGHALNYYAILLKKMKWIKLYKELDQYSQNAGGARLRRIPVLAKVAFPFINKFNSTVTTKQFPRLINAEFANKKDVFNKINKYGLDETGWFGTNDIYEQRKRHFEDIFHWNATNTLAAKLSLRYSLWKRDSTNDLRVIRFCLSVPEEQYVQNGMDRALIRRSTKNLLPDKVRLNQRIRGVQGADWLYRMTPIWDNFMKDVEQLATDERLLNFVDGEVIQNSLEKVRKEPLPEYAIDPNYRLLMRSLIVSKFLKRFT</sequence>
<accession>A0A9X2CRG1</accession>
<feature type="binding site" evidence="9">
    <location>
        <position position="100"/>
    </location>
    <ligand>
        <name>L-glutamine</name>
        <dbReference type="ChEBI" id="CHEBI:58359"/>
    </ligand>
</feature>
<keyword evidence="4 9" id="KW-0547">Nucleotide-binding</keyword>
<dbReference type="PIRSF" id="PIRSF001589">
    <property type="entry name" value="Asn_synthetase_glu-h"/>
    <property type="match status" value="1"/>
</dbReference>
<dbReference type="PANTHER" id="PTHR43284:SF1">
    <property type="entry name" value="ASPARAGINE SYNTHETASE"/>
    <property type="match status" value="1"/>
</dbReference>
<evidence type="ECO:0000256" key="4">
    <source>
        <dbReference type="ARBA" id="ARBA00022741"/>
    </source>
</evidence>
<keyword evidence="7" id="KW-0315">Glutamine amidotransferase</keyword>